<evidence type="ECO:0000256" key="7">
    <source>
        <dbReference type="ARBA" id="ARBA00070053"/>
    </source>
</evidence>
<dbReference type="GO" id="GO:0008360">
    <property type="term" value="P:regulation of cell shape"/>
    <property type="evidence" value="ECO:0007669"/>
    <property type="project" value="UniProtKB-KW"/>
</dbReference>
<dbReference type="Gene3D" id="3.40.50.1860">
    <property type="match status" value="2"/>
</dbReference>
<comment type="function">
    <text evidence="8">Provides the (R)-glutamate required for cell wall biosynthesis.</text>
</comment>
<dbReference type="PROSITE" id="PS00924">
    <property type="entry name" value="ASP_GLU_RACEMASE_2"/>
    <property type="match status" value="1"/>
</dbReference>
<dbReference type="GO" id="GO:0009252">
    <property type="term" value="P:peptidoglycan biosynthetic process"/>
    <property type="evidence" value="ECO:0007669"/>
    <property type="project" value="UniProtKB-UniRule"/>
</dbReference>
<dbReference type="Proteomes" id="UP000070355">
    <property type="component" value="Unassembled WGS sequence"/>
</dbReference>
<dbReference type="NCBIfam" id="NF002035">
    <property type="entry name" value="PRK00865.1-3"/>
    <property type="match status" value="1"/>
</dbReference>
<evidence type="ECO:0000256" key="6">
    <source>
        <dbReference type="ARBA" id="ARBA00023316"/>
    </source>
</evidence>
<feature type="binding site" evidence="8">
    <location>
        <begin position="41"/>
        <end position="42"/>
    </location>
    <ligand>
        <name>substrate</name>
    </ligand>
</feature>
<organism evidence="9 10">
    <name type="scientific">Gemella haemolysans</name>
    <dbReference type="NCBI Taxonomy" id="1379"/>
    <lineage>
        <taxon>Bacteria</taxon>
        <taxon>Bacillati</taxon>
        <taxon>Bacillota</taxon>
        <taxon>Bacilli</taxon>
        <taxon>Bacillales</taxon>
        <taxon>Gemellaceae</taxon>
        <taxon>Gemella</taxon>
    </lineage>
</organism>
<comment type="caution">
    <text evidence="9">The sequence shown here is derived from an EMBL/GenBank/DDBJ whole genome shotgun (WGS) entry which is preliminary data.</text>
</comment>
<dbReference type="PATRIC" id="fig|1379.3.peg.1681"/>
<keyword evidence="4 8" id="KW-0573">Peptidoglycan synthesis</keyword>
<feature type="binding site" evidence="8">
    <location>
        <begin position="73"/>
        <end position="74"/>
    </location>
    <ligand>
        <name>substrate</name>
    </ligand>
</feature>
<dbReference type="PANTHER" id="PTHR21198">
    <property type="entry name" value="GLUTAMATE RACEMASE"/>
    <property type="match status" value="1"/>
</dbReference>
<comment type="catalytic activity">
    <reaction evidence="1 8">
        <text>L-glutamate = D-glutamate</text>
        <dbReference type="Rhea" id="RHEA:12813"/>
        <dbReference type="ChEBI" id="CHEBI:29985"/>
        <dbReference type="ChEBI" id="CHEBI:29986"/>
        <dbReference type="EC" id="5.1.1.3"/>
    </reaction>
</comment>
<feature type="active site" description="Proton donor/acceptor" evidence="8">
    <location>
        <position position="184"/>
    </location>
</feature>
<dbReference type="InterPro" id="IPR004391">
    <property type="entry name" value="Glu_race"/>
</dbReference>
<dbReference type="Pfam" id="PF01177">
    <property type="entry name" value="Asp_Glu_race"/>
    <property type="match status" value="1"/>
</dbReference>
<evidence type="ECO:0000256" key="2">
    <source>
        <dbReference type="ARBA" id="ARBA00013090"/>
    </source>
</evidence>
<dbReference type="GO" id="GO:0042802">
    <property type="term" value="F:identical protein binding"/>
    <property type="evidence" value="ECO:0007669"/>
    <property type="project" value="UniProtKB-ARBA"/>
</dbReference>
<dbReference type="EMBL" id="LSDC01000123">
    <property type="protein sequence ID" value="KXB57637.1"/>
    <property type="molecule type" value="Genomic_DNA"/>
</dbReference>
<evidence type="ECO:0000256" key="5">
    <source>
        <dbReference type="ARBA" id="ARBA00023235"/>
    </source>
</evidence>
<feature type="binding site" evidence="8">
    <location>
        <begin position="185"/>
        <end position="186"/>
    </location>
    <ligand>
        <name>substrate</name>
    </ligand>
</feature>
<dbReference type="SUPFAM" id="SSF53681">
    <property type="entry name" value="Aspartate/glutamate racemase"/>
    <property type="match status" value="2"/>
</dbReference>
<feature type="binding site" evidence="8">
    <location>
        <begin position="9"/>
        <end position="10"/>
    </location>
    <ligand>
        <name>substrate</name>
    </ligand>
</feature>
<dbReference type="EC" id="5.1.1.3" evidence="2 8"/>
<evidence type="ECO:0000256" key="4">
    <source>
        <dbReference type="ARBA" id="ARBA00022984"/>
    </source>
</evidence>
<dbReference type="InterPro" id="IPR001920">
    <property type="entry name" value="Asp/Glu_race"/>
</dbReference>
<accession>A0A133ZQ89</accession>
<dbReference type="FunFam" id="3.40.50.1860:FF:000002">
    <property type="entry name" value="Glutamate racemase"/>
    <property type="match status" value="1"/>
</dbReference>
<evidence type="ECO:0000313" key="10">
    <source>
        <dbReference type="Proteomes" id="UP000070355"/>
    </source>
</evidence>
<evidence type="ECO:0000256" key="1">
    <source>
        <dbReference type="ARBA" id="ARBA00001602"/>
    </source>
</evidence>
<dbReference type="PROSITE" id="PS00923">
    <property type="entry name" value="ASP_GLU_RACEMASE_1"/>
    <property type="match status" value="1"/>
</dbReference>
<dbReference type="UniPathway" id="UPA00219"/>
<keyword evidence="6 8" id="KW-0961">Cell wall biogenesis/degradation</keyword>
<reference evidence="10" key="1">
    <citation type="submission" date="2016-01" db="EMBL/GenBank/DDBJ databases">
        <authorList>
            <person name="Mitreva M."/>
            <person name="Pepin K.H."/>
            <person name="Mihindukulasuriya K.A."/>
            <person name="Fulton R."/>
            <person name="Fronick C."/>
            <person name="O'Laughlin M."/>
            <person name="Miner T."/>
            <person name="Herter B."/>
            <person name="Rosa B.A."/>
            <person name="Cordes M."/>
            <person name="Tomlinson C."/>
            <person name="Wollam A."/>
            <person name="Palsikar V.B."/>
            <person name="Mardis E.R."/>
            <person name="Wilson R.K."/>
        </authorList>
    </citation>
    <scope>NUCLEOTIDE SEQUENCE [LARGE SCALE GENOMIC DNA]</scope>
    <source>
        <strain evidence="10">DNF01167</strain>
    </source>
</reference>
<keyword evidence="5 8" id="KW-0413">Isomerase</keyword>
<dbReference type="HAMAP" id="MF_00258">
    <property type="entry name" value="Glu_racemase"/>
    <property type="match status" value="1"/>
</dbReference>
<evidence type="ECO:0000256" key="3">
    <source>
        <dbReference type="ARBA" id="ARBA00022960"/>
    </source>
</evidence>
<dbReference type="InterPro" id="IPR033134">
    <property type="entry name" value="Asp/Glu_racemase_AS_2"/>
</dbReference>
<comment type="pathway">
    <text evidence="8">Cell wall biogenesis; peptidoglycan biosynthesis.</text>
</comment>
<proteinExistence type="inferred from homology"/>
<gene>
    <name evidence="8" type="primary">murI</name>
    <name evidence="9" type="ORF">HMPREF3186_01690</name>
</gene>
<feature type="active site" description="Proton donor/acceptor" evidence="8">
    <location>
        <position position="72"/>
    </location>
</feature>
<dbReference type="OrthoDB" id="9801055at2"/>
<evidence type="ECO:0000256" key="8">
    <source>
        <dbReference type="HAMAP-Rule" id="MF_00258"/>
    </source>
</evidence>
<keyword evidence="3 8" id="KW-0133">Cell shape</keyword>
<name>A0A133ZQ89_9BACL</name>
<dbReference type="NCBIfam" id="TIGR00067">
    <property type="entry name" value="glut_race"/>
    <property type="match status" value="1"/>
</dbReference>
<protein>
    <recommendedName>
        <fullName evidence="7 8">Glutamate racemase</fullName>
        <ecNumber evidence="2 8">5.1.1.3</ecNumber>
    </recommendedName>
</protein>
<dbReference type="AlphaFoldDB" id="A0A133ZQ89"/>
<dbReference type="InterPro" id="IPR015942">
    <property type="entry name" value="Asp/Glu/hydantoin_racemase"/>
</dbReference>
<dbReference type="STRING" id="1379.HMPREF3186_01690"/>
<dbReference type="RefSeq" id="WP_060914729.1">
    <property type="nucleotide sequence ID" value="NZ_JAGZGJ010000004.1"/>
</dbReference>
<sequence>MNNAIGVFDSGVGGLTVAREIMRQLPNETIYYFGDVKNCPYGDKTKEEIIKNTDRAVKFLIDKGVKLVVLACNTATAAALDYLQNKYEVPIIGVVQPGARRAIQATENNKVLVLGTKFTANSKVYDMEIENINSNIIVFDKACPAFVPFIESEGNLDKEATKNLISDTLGNTNTLGVDTVVLGCTHYPILKKDIEEYYGNNIKVISSGREAAREVSTVLGYAKLHQKKLNKKEHRFFISQESDNFDSIASKWLKKDINAEVVEI</sequence>
<comment type="similarity">
    <text evidence="8">Belongs to the aspartate/glutamate racemases family.</text>
</comment>
<dbReference type="PANTHER" id="PTHR21198:SF2">
    <property type="entry name" value="GLUTAMATE RACEMASE"/>
    <property type="match status" value="1"/>
</dbReference>
<dbReference type="InterPro" id="IPR018187">
    <property type="entry name" value="Asp/Glu_racemase_AS_1"/>
</dbReference>
<evidence type="ECO:0000313" key="9">
    <source>
        <dbReference type="EMBL" id="KXB57637.1"/>
    </source>
</evidence>
<dbReference type="GO" id="GO:0008881">
    <property type="term" value="F:glutamate racemase activity"/>
    <property type="evidence" value="ECO:0007669"/>
    <property type="project" value="UniProtKB-UniRule"/>
</dbReference>
<dbReference type="GO" id="GO:0071555">
    <property type="term" value="P:cell wall organization"/>
    <property type="evidence" value="ECO:0007669"/>
    <property type="project" value="UniProtKB-KW"/>
</dbReference>